<reference evidence="2 3" key="1">
    <citation type="journal article" date="2019" name="Nat. Ecol. Evol.">
        <title>Megaphylogeny resolves global patterns of mushroom evolution.</title>
        <authorList>
            <person name="Varga T."/>
            <person name="Krizsan K."/>
            <person name="Foldi C."/>
            <person name="Dima B."/>
            <person name="Sanchez-Garcia M."/>
            <person name="Sanchez-Ramirez S."/>
            <person name="Szollosi G.J."/>
            <person name="Szarkandi J.G."/>
            <person name="Papp V."/>
            <person name="Albert L."/>
            <person name="Andreopoulos W."/>
            <person name="Angelini C."/>
            <person name="Antonin V."/>
            <person name="Barry K.W."/>
            <person name="Bougher N.L."/>
            <person name="Buchanan P."/>
            <person name="Buyck B."/>
            <person name="Bense V."/>
            <person name="Catcheside P."/>
            <person name="Chovatia M."/>
            <person name="Cooper J."/>
            <person name="Damon W."/>
            <person name="Desjardin D."/>
            <person name="Finy P."/>
            <person name="Geml J."/>
            <person name="Haridas S."/>
            <person name="Hughes K."/>
            <person name="Justo A."/>
            <person name="Karasinski D."/>
            <person name="Kautmanova I."/>
            <person name="Kiss B."/>
            <person name="Kocsube S."/>
            <person name="Kotiranta H."/>
            <person name="LaButti K.M."/>
            <person name="Lechner B.E."/>
            <person name="Liimatainen K."/>
            <person name="Lipzen A."/>
            <person name="Lukacs Z."/>
            <person name="Mihaltcheva S."/>
            <person name="Morgado L.N."/>
            <person name="Niskanen T."/>
            <person name="Noordeloos M.E."/>
            <person name="Ohm R.A."/>
            <person name="Ortiz-Santana B."/>
            <person name="Ovrebo C."/>
            <person name="Racz N."/>
            <person name="Riley R."/>
            <person name="Savchenko A."/>
            <person name="Shiryaev A."/>
            <person name="Soop K."/>
            <person name="Spirin V."/>
            <person name="Szebenyi C."/>
            <person name="Tomsovsky M."/>
            <person name="Tulloss R.E."/>
            <person name="Uehling J."/>
            <person name="Grigoriev I.V."/>
            <person name="Vagvolgyi C."/>
            <person name="Papp T."/>
            <person name="Martin F.M."/>
            <person name="Miettinen O."/>
            <person name="Hibbett D.S."/>
            <person name="Nagy L.G."/>
        </authorList>
    </citation>
    <scope>NUCLEOTIDE SEQUENCE [LARGE SCALE GENOMIC DNA]</scope>
    <source>
        <strain evidence="2 3">CBS 962.96</strain>
    </source>
</reference>
<proteinExistence type="predicted"/>
<dbReference type="Proteomes" id="UP000297245">
    <property type="component" value="Unassembled WGS sequence"/>
</dbReference>
<accession>A0A4S8LSM2</accession>
<feature type="compositionally biased region" description="Basic residues" evidence="1">
    <location>
        <begin position="1"/>
        <end position="10"/>
    </location>
</feature>
<evidence type="ECO:0000313" key="2">
    <source>
        <dbReference type="EMBL" id="THU92512.1"/>
    </source>
</evidence>
<organism evidence="2 3">
    <name type="scientific">Dendrothele bispora (strain CBS 962.96)</name>
    <dbReference type="NCBI Taxonomy" id="1314807"/>
    <lineage>
        <taxon>Eukaryota</taxon>
        <taxon>Fungi</taxon>
        <taxon>Dikarya</taxon>
        <taxon>Basidiomycota</taxon>
        <taxon>Agaricomycotina</taxon>
        <taxon>Agaricomycetes</taxon>
        <taxon>Agaricomycetidae</taxon>
        <taxon>Agaricales</taxon>
        <taxon>Agaricales incertae sedis</taxon>
        <taxon>Dendrothele</taxon>
    </lineage>
</organism>
<sequence>MRRKAGRPPKYHTMEERRAAKKLYNRRYQDKRRRGVGSPVCRIKDGERAKRAIPLPPAPPSSPLPPSSPPSSFDFEYSPTELFLDISTPAGIRVQQRFREAIRRCRQRKAARLGASASRSIPTEAVSKEMAPLPSSASSISPPKIFQPYKEKQPKAASRFVQVESDSDIPDALKRARESTPDDDCTLPVVSSDVCSPF</sequence>
<keyword evidence="3" id="KW-1185">Reference proteome</keyword>
<feature type="region of interest" description="Disordered" evidence="1">
    <location>
        <begin position="1"/>
        <end position="72"/>
    </location>
</feature>
<feature type="compositionally biased region" description="Low complexity" evidence="1">
    <location>
        <begin position="131"/>
        <end position="143"/>
    </location>
</feature>
<evidence type="ECO:0000256" key="1">
    <source>
        <dbReference type="SAM" id="MobiDB-lite"/>
    </source>
</evidence>
<evidence type="ECO:0000313" key="3">
    <source>
        <dbReference type="Proteomes" id="UP000297245"/>
    </source>
</evidence>
<feature type="compositionally biased region" description="Pro residues" evidence="1">
    <location>
        <begin position="54"/>
        <end position="69"/>
    </location>
</feature>
<name>A0A4S8LSM2_DENBC</name>
<gene>
    <name evidence="2" type="ORF">K435DRAFT_862423</name>
</gene>
<feature type="region of interest" description="Disordered" evidence="1">
    <location>
        <begin position="109"/>
        <end position="171"/>
    </location>
</feature>
<feature type="compositionally biased region" description="Basic residues" evidence="1">
    <location>
        <begin position="19"/>
        <end position="35"/>
    </location>
</feature>
<dbReference type="AlphaFoldDB" id="A0A4S8LSM2"/>
<protein>
    <submittedName>
        <fullName evidence="2">Uncharacterized protein</fullName>
    </submittedName>
</protein>
<dbReference type="EMBL" id="ML179277">
    <property type="protein sequence ID" value="THU92512.1"/>
    <property type="molecule type" value="Genomic_DNA"/>
</dbReference>